<reference evidence="4" key="2">
    <citation type="submission" date="2025-09" db="UniProtKB">
        <authorList>
            <consortium name="Ensembl"/>
        </authorList>
    </citation>
    <scope>IDENTIFICATION</scope>
</reference>
<dbReference type="GeneTree" id="ENSGT01020000230401"/>
<dbReference type="InterPro" id="IPR037196">
    <property type="entry name" value="HSP90_C"/>
</dbReference>
<evidence type="ECO:0008006" key="6">
    <source>
        <dbReference type="Google" id="ProtNLM"/>
    </source>
</evidence>
<comment type="similarity">
    <text evidence="1">Belongs to the heat shock protein 90 family.</text>
</comment>
<dbReference type="Gene3D" id="1.20.120.790">
    <property type="entry name" value="Heat shock protein 90, C-terminal domain"/>
    <property type="match status" value="1"/>
</dbReference>
<keyword evidence="5" id="KW-1185">Reference proteome</keyword>
<dbReference type="GO" id="GO:0005524">
    <property type="term" value="F:ATP binding"/>
    <property type="evidence" value="ECO:0007669"/>
    <property type="project" value="InterPro"/>
</dbReference>
<organism evidence="4 5">
    <name type="scientific">Neovison vison</name>
    <name type="common">American mink</name>
    <name type="synonym">Mustela vison</name>
    <dbReference type="NCBI Taxonomy" id="452646"/>
    <lineage>
        <taxon>Eukaryota</taxon>
        <taxon>Metazoa</taxon>
        <taxon>Chordata</taxon>
        <taxon>Craniata</taxon>
        <taxon>Vertebrata</taxon>
        <taxon>Euteleostomi</taxon>
        <taxon>Mammalia</taxon>
        <taxon>Eutheria</taxon>
        <taxon>Laurasiatheria</taxon>
        <taxon>Carnivora</taxon>
        <taxon>Caniformia</taxon>
        <taxon>Musteloidea</taxon>
        <taxon>Mustelidae</taxon>
        <taxon>Mustelinae</taxon>
        <taxon>Neogale</taxon>
    </lineage>
</organism>
<dbReference type="Pfam" id="PF00183">
    <property type="entry name" value="HSP90"/>
    <property type="match status" value="1"/>
</dbReference>
<evidence type="ECO:0000256" key="1">
    <source>
        <dbReference type="ARBA" id="ARBA00008239"/>
    </source>
</evidence>
<dbReference type="GO" id="GO:0016887">
    <property type="term" value="F:ATP hydrolysis activity"/>
    <property type="evidence" value="ECO:0007669"/>
    <property type="project" value="InterPro"/>
</dbReference>
<accession>A0A8C7BV71</accession>
<feature type="region of interest" description="Disordered" evidence="3">
    <location>
        <begin position="87"/>
        <end position="119"/>
    </location>
</feature>
<dbReference type="InterPro" id="IPR001404">
    <property type="entry name" value="Hsp90_fam"/>
</dbReference>
<evidence type="ECO:0000313" key="5">
    <source>
        <dbReference type="Proteomes" id="UP000694425"/>
    </source>
</evidence>
<sequence>MKAQALRYNSTMGYMAAKKHLEINPDHCIIETLRQKAKADKNDKSVKDLVILLYETALLSSGFSLEGPQTHYNRIYRMIKLGLGIDEDDPTADDSTEAVSEEMPPLEGDDDTSRMEEVD</sequence>
<proteinExistence type="inferred from homology"/>
<evidence type="ECO:0000313" key="4">
    <source>
        <dbReference type="Ensembl" id="ENSNVIP00000023168.1"/>
    </source>
</evidence>
<evidence type="ECO:0000256" key="3">
    <source>
        <dbReference type="SAM" id="MobiDB-lite"/>
    </source>
</evidence>
<dbReference type="Ensembl" id="ENSNVIT00000026939.1">
    <property type="protein sequence ID" value="ENSNVIP00000023168.1"/>
    <property type="gene ID" value="ENSNVIG00000018055.1"/>
</dbReference>
<protein>
    <recommendedName>
        <fullName evidence="6">Heat shock protein HSP 90-alpha</fullName>
    </recommendedName>
</protein>
<evidence type="ECO:0000256" key="2">
    <source>
        <dbReference type="ARBA" id="ARBA00023186"/>
    </source>
</evidence>
<dbReference type="GO" id="GO:0140662">
    <property type="term" value="F:ATP-dependent protein folding chaperone"/>
    <property type="evidence" value="ECO:0007669"/>
    <property type="project" value="InterPro"/>
</dbReference>
<dbReference type="GO" id="GO:0051082">
    <property type="term" value="F:unfolded protein binding"/>
    <property type="evidence" value="ECO:0007669"/>
    <property type="project" value="InterPro"/>
</dbReference>
<feature type="compositionally biased region" description="Acidic residues" evidence="3">
    <location>
        <begin position="87"/>
        <end position="100"/>
    </location>
</feature>
<name>A0A8C7BV71_NEOVI</name>
<keyword evidence="2" id="KW-0143">Chaperone</keyword>
<dbReference type="PANTHER" id="PTHR11528">
    <property type="entry name" value="HEAT SHOCK PROTEIN 90 FAMILY MEMBER"/>
    <property type="match status" value="1"/>
</dbReference>
<dbReference type="FunFam" id="1.20.120.790:FF:000011">
    <property type="entry name" value="Putative heat shock protein HSP 90-alpha A4"/>
    <property type="match status" value="1"/>
</dbReference>
<dbReference type="SUPFAM" id="SSF110942">
    <property type="entry name" value="HSP90 C-terminal domain"/>
    <property type="match status" value="1"/>
</dbReference>
<dbReference type="AlphaFoldDB" id="A0A8C7BV71"/>
<dbReference type="Proteomes" id="UP000694425">
    <property type="component" value="Unplaced"/>
</dbReference>
<reference evidence="4" key="1">
    <citation type="submission" date="2025-08" db="UniProtKB">
        <authorList>
            <consortium name="Ensembl"/>
        </authorList>
    </citation>
    <scope>IDENTIFICATION</scope>
</reference>